<sequence length="57" mass="6453">MIMIEVKVYVKNFVSKQVRNGEVITCHSLTINGTAMCNSGNQDHQVLIFYLADHIDL</sequence>
<organism evidence="1">
    <name type="scientific">hydrothermal vent metagenome</name>
    <dbReference type="NCBI Taxonomy" id="652676"/>
    <lineage>
        <taxon>unclassified sequences</taxon>
        <taxon>metagenomes</taxon>
        <taxon>ecological metagenomes</taxon>
    </lineage>
</organism>
<name>A0A3B0YRX0_9ZZZZ</name>
<proteinExistence type="predicted"/>
<evidence type="ECO:0000313" key="1">
    <source>
        <dbReference type="EMBL" id="VAW83628.1"/>
    </source>
</evidence>
<reference evidence="1" key="1">
    <citation type="submission" date="2018-06" db="EMBL/GenBank/DDBJ databases">
        <authorList>
            <person name="Zhirakovskaya E."/>
        </authorList>
    </citation>
    <scope>NUCLEOTIDE SEQUENCE</scope>
</reference>
<protein>
    <submittedName>
        <fullName evidence="1">Uncharacterized protein</fullName>
    </submittedName>
</protein>
<dbReference type="AlphaFoldDB" id="A0A3B0YRX0"/>
<dbReference type="EMBL" id="UOFO01000015">
    <property type="protein sequence ID" value="VAW83628.1"/>
    <property type="molecule type" value="Genomic_DNA"/>
</dbReference>
<accession>A0A3B0YRX0</accession>
<gene>
    <name evidence="1" type="ORF">MNBD_GAMMA16-2060</name>
</gene>